<evidence type="ECO:0000256" key="5">
    <source>
        <dbReference type="SAM" id="Phobius"/>
    </source>
</evidence>
<gene>
    <name evidence="6" type="ORF">NCTC12282_04604</name>
</gene>
<keyword evidence="3 5" id="KW-1133">Transmembrane helix</keyword>
<dbReference type="AlphaFoldDB" id="A0A484ZPP3"/>
<accession>A0A484ZPP3</accession>
<evidence type="ECO:0000313" key="6">
    <source>
        <dbReference type="EMBL" id="VFS50627.1"/>
    </source>
</evidence>
<keyword evidence="2 5" id="KW-0812">Transmembrane</keyword>
<feature type="transmembrane region" description="Helical" evidence="5">
    <location>
        <begin position="40"/>
        <end position="62"/>
    </location>
</feature>
<dbReference type="Proteomes" id="UP000373449">
    <property type="component" value="Unassembled WGS sequence"/>
</dbReference>
<dbReference type="InterPro" id="IPR001898">
    <property type="entry name" value="SLC13A/DASS"/>
</dbReference>
<evidence type="ECO:0000256" key="2">
    <source>
        <dbReference type="ARBA" id="ARBA00022692"/>
    </source>
</evidence>
<evidence type="ECO:0000256" key="3">
    <source>
        <dbReference type="ARBA" id="ARBA00022989"/>
    </source>
</evidence>
<dbReference type="GO" id="GO:0016020">
    <property type="term" value="C:membrane"/>
    <property type="evidence" value="ECO:0007669"/>
    <property type="project" value="UniProtKB-SubCell"/>
</dbReference>
<keyword evidence="4 5" id="KW-0472">Membrane</keyword>
<dbReference type="RefSeq" id="WP_368658618.1">
    <property type="nucleotide sequence ID" value="NZ_CAADJA010000002.1"/>
</dbReference>
<name>A0A484ZPP3_9GAMM</name>
<organism evidence="6 7">
    <name type="scientific">Budvicia aquatica</name>
    <dbReference type="NCBI Taxonomy" id="82979"/>
    <lineage>
        <taxon>Bacteria</taxon>
        <taxon>Pseudomonadati</taxon>
        <taxon>Pseudomonadota</taxon>
        <taxon>Gammaproteobacteria</taxon>
        <taxon>Enterobacterales</taxon>
        <taxon>Budviciaceae</taxon>
        <taxon>Budvicia</taxon>
    </lineage>
</organism>
<feature type="transmembrane region" description="Helical" evidence="5">
    <location>
        <begin position="12"/>
        <end position="34"/>
    </location>
</feature>
<protein>
    <submittedName>
        <fullName evidence="6">Transporter, divalent anion:Na+ symporter (DASS) family</fullName>
    </submittedName>
</protein>
<evidence type="ECO:0000256" key="4">
    <source>
        <dbReference type="ARBA" id="ARBA00023136"/>
    </source>
</evidence>
<dbReference type="EMBL" id="CAADJA010000002">
    <property type="protein sequence ID" value="VFS50627.1"/>
    <property type="molecule type" value="Genomic_DNA"/>
</dbReference>
<reference evidence="6 7" key="1">
    <citation type="submission" date="2019-03" db="EMBL/GenBank/DDBJ databases">
        <authorList>
            <consortium name="Pathogen Informatics"/>
        </authorList>
    </citation>
    <scope>NUCLEOTIDE SEQUENCE [LARGE SCALE GENOMIC DNA]</scope>
    <source>
        <strain evidence="6 7">NCTC12282</strain>
    </source>
</reference>
<evidence type="ECO:0000313" key="7">
    <source>
        <dbReference type="Proteomes" id="UP000373449"/>
    </source>
</evidence>
<feature type="transmembrane region" description="Helical" evidence="5">
    <location>
        <begin position="117"/>
        <end position="134"/>
    </location>
</feature>
<dbReference type="Pfam" id="PF00939">
    <property type="entry name" value="Na_sulph_symp"/>
    <property type="match status" value="1"/>
</dbReference>
<sequence length="154" mass="17076">MTRLRTELSNMGGLSTIELRTLFIFLGTVMLWATSDYHKAWFGFSISVYMTAIIAATFCLLPRIGILSWAEAKIKWDLMLFAAGAYAAGNALEKSKGAEWLIGKVVNTLGMENMSHTAVYVLVVFISMYSHLIFTSKTVRVTILIPSFIALAKP</sequence>
<comment type="subcellular location">
    <subcellularLocation>
        <location evidence="1">Membrane</location>
        <topology evidence="1">Multi-pass membrane protein</topology>
    </subcellularLocation>
</comment>
<dbReference type="GO" id="GO:0022857">
    <property type="term" value="F:transmembrane transporter activity"/>
    <property type="evidence" value="ECO:0007669"/>
    <property type="project" value="InterPro"/>
</dbReference>
<evidence type="ECO:0000256" key="1">
    <source>
        <dbReference type="ARBA" id="ARBA00004141"/>
    </source>
</evidence>
<proteinExistence type="predicted"/>